<evidence type="ECO:0000256" key="5">
    <source>
        <dbReference type="ARBA" id="ARBA00012202"/>
    </source>
</evidence>
<evidence type="ECO:0000256" key="3">
    <source>
        <dbReference type="ARBA" id="ARBA00004651"/>
    </source>
</evidence>
<keyword evidence="15 25" id="KW-1133">Transmembrane helix</keyword>
<dbReference type="GO" id="GO:0035556">
    <property type="term" value="P:intracellular signal transduction"/>
    <property type="evidence" value="ECO:0007669"/>
    <property type="project" value="InterPro"/>
</dbReference>
<comment type="similarity">
    <text evidence="20">In the N-terminal section; belongs to the cation transport ATPase (P-type) (TC 3.A.3) family. Type IV subfamily.</text>
</comment>
<evidence type="ECO:0000256" key="11">
    <source>
        <dbReference type="ARBA" id="ARBA00022723"/>
    </source>
</evidence>
<feature type="transmembrane region" description="Helical" evidence="25">
    <location>
        <begin position="1159"/>
        <end position="1179"/>
    </location>
</feature>
<comment type="subcellular location">
    <subcellularLocation>
        <location evidence="3">Cell membrane</location>
        <topology evidence="3">Multi-pass membrane protein</topology>
    </subcellularLocation>
</comment>
<feature type="transmembrane region" description="Helical" evidence="25">
    <location>
        <begin position="1409"/>
        <end position="1426"/>
    </location>
</feature>
<evidence type="ECO:0000259" key="27">
    <source>
        <dbReference type="PROSITE" id="PS50125"/>
    </source>
</evidence>
<dbReference type="SMART" id="SM00100">
    <property type="entry name" value="cNMP"/>
    <property type="match status" value="2"/>
</dbReference>
<evidence type="ECO:0000256" key="16">
    <source>
        <dbReference type="ARBA" id="ARBA00023136"/>
    </source>
</evidence>
<evidence type="ECO:0000256" key="2">
    <source>
        <dbReference type="ARBA" id="ARBA00001946"/>
    </source>
</evidence>
<protein>
    <recommendedName>
        <fullName evidence="6">cAMP-dependent protein kinase regulatory subunit</fullName>
        <ecNumber evidence="5">4.6.1.2</ecNumber>
    </recommendedName>
    <alternativeName>
        <fullName evidence="22">Guanylyl cyclase</fullName>
    </alternativeName>
</protein>
<evidence type="ECO:0000256" key="19">
    <source>
        <dbReference type="ARBA" id="ARBA00023293"/>
    </source>
</evidence>
<organism evidence="28 29">
    <name type="scientific">Paramecium octaurelia</name>
    <dbReference type="NCBI Taxonomy" id="43137"/>
    <lineage>
        <taxon>Eukaryota</taxon>
        <taxon>Sar</taxon>
        <taxon>Alveolata</taxon>
        <taxon>Ciliophora</taxon>
        <taxon>Intramacronucleata</taxon>
        <taxon>Oligohymenophorea</taxon>
        <taxon>Peniculida</taxon>
        <taxon>Parameciidae</taxon>
        <taxon>Paramecium</taxon>
    </lineage>
</organism>
<dbReference type="PROSITE" id="PS50042">
    <property type="entry name" value="CNMP_BINDING_3"/>
    <property type="match status" value="2"/>
</dbReference>
<evidence type="ECO:0000256" key="1">
    <source>
        <dbReference type="ARBA" id="ARBA00001436"/>
    </source>
</evidence>
<dbReference type="Pfam" id="PF00027">
    <property type="entry name" value="cNMP_binding"/>
    <property type="match status" value="2"/>
</dbReference>
<evidence type="ECO:0000256" key="6">
    <source>
        <dbReference type="ARBA" id="ARBA00020355"/>
    </source>
</evidence>
<dbReference type="PROSITE" id="PS00889">
    <property type="entry name" value="CNMP_BINDING_2"/>
    <property type="match status" value="2"/>
</dbReference>
<dbReference type="GO" id="GO:0005886">
    <property type="term" value="C:plasma membrane"/>
    <property type="evidence" value="ECO:0007669"/>
    <property type="project" value="UniProtKB-SubCell"/>
</dbReference>
<name>A0A8S1X4S3_PAROT</name>
<dbReference type="GO" id="GO:0046872">
    <property type="term" value="F:metal ion binding"/>
    <property type="evidence" value="ECO:0007669"/>
    <property type="project" value="UniProtKB-KW"/>
</dbReference>
<dbReference type="OrthoDB" id="6147412at2759"/>
<dbReference type="CDD" id="cd07302">
    <property type="entry name" value="CHD"/>
    <property type="match status" value="2"/>
</dbReference>
<evidence type="ECO:0000313" key="28">
    <source>
        <dbReference type="EMBL" id="CAD8197104.1"/>
    </source>
</evidence>
<comment type="similarity">
    <text evidence="4">Belongs to the cAMP-dependent kinase regulatory chain family.</text>
</comment>
<feature type="coiled-coil region" evidence="23">
    <location>
        <begin position="2461"/>
        <end position="2488"/>
    </location>
</feature>
<evidence type="ECO:0000256" key="24">
    <source>
        <dbReference type="SAM" id="MobiDB-lite"/>
    </source>
</evidence>
<dbReference type="EMBL" id="CAJJDP010000113">
    <property type="protein sequence ID" value="CAD8197104.1"/>
    <property type="molecule type" value="Genomic_DNA"/>
</dbReference>
<accession>A0A8S1X4S3</accession>
<keyword evidence="19" id="KW-0141">cGMP biosynthesis</keyword>
<evidence type="ECO:0000256" key="9">
    <source>
        <dbReference type="ARBA" id="ARBA00022566"/>
    </source>
</evidence>
<feature type="transmembrane region" description="Helical" evidence="25">
    <location>
        <begin position="2051"/>
        <end position="2070"/>
    </location>
</feature>
<evidence type="ECO:0000256" key="4">
    <source>
        <dbReference type="ARBA" id="ARBA00005753"/>
    </source>
</evidence>
<feature type="transmembrane region" description="Helical" evidence="25">
    <location>
        <begin position="1261"/>
        <end position="1277"/>
    </location>
</feature>
<comment type="caution">
    <text evidence="28">The sequence shown here is derived from an EMBL/GenBank/DDBJ whole genome shotgun (WGS) entry which is preliminary data.</text>
</comment>
<comment type="cofactor">
    <cofactor evidence="2">
        <name>Mg(2+)</name>
        <dbReference type="ChEBI" id="CHEBI:18420"/>
    </cofactor>
</comment>
<evidence type="ECO:0000256" key="17">
    <source>
        <dbReference type="ARBA" id="ARBA00023149"/>
    </source>
</evidence>
<evidence type="ECO:0000256" key="23">
    <source>
        <dbReference type="SAM" id="Coils"/>
    </source>
</evidence>
<keyword evidence="10 25" id="KW-0812">Transmembrane</keyword>
<gene>
    <name evidence="28" type="ORF">POCTA_138.1.T1130140</name>
</gene>
<evidence type="ECO:0000256" key="12">
    <source>
        <dbReference type="ARBA" id="ARBA00022737"/>
    </source>
</evidence>
<feature type="compositionally biased region" description="Polar residues" evidence="24">
    <location>
        <begin position="151"/>
        <end position="165"/>
    </location>
</feature>
<evidence type="ECO:0000256" key="25">
    <source>
        <dbReference type="SAM" id="Phobius"/>
    </source>
</evidence>
<feature type="domain" description="Guanylate cyclase" evidence="27">
    <location>
        <begin position="2199"/>
        <end position="2330"/>
    </location>
</feature>
<comment type="catalytic activity">
    <reaction evidence="1">
        <text>GTP = 3',5'-cyclic GMP + diphosphate</text>
        <dbReference type="Rhea" id="RHEA:13665"/>
        <dbReference type="ChEBI" id="CHEBI:33019"/>
        <dbReference type="ChEBI" id="CHEBI:37565"/>
        <dbReference type="ChEBI" id="CHEBI:57746"/>
        <dbReference type="EC" id="4.6.1.2"/>
    </reaction>
</comment>
<keyword evidence="16 25" id="KW-0472">Membrane</keyword>
<evidence type="ECO:0000256" key="10">
    <source>
        <dbReference type="ARBA" id="ARBA00022692"/>
    </source>
</evidence>
<feature type="transmembrane region" description="Helical" evidence="25">
    <location>
        <begin position="1127"/>
        <end position="1147"/>
    </location>
</feature>
<keyword evidence="11" id="KW-0479">Metal-binding</keyword>
<dbReference type="EC" id="4.6.1.2" evidence="5"/>
<evidence type="ECO:0000256" key="18">
    <source>
        <dbReference type="ARBA" id="ARBA00023239"/>
    </source>
</evidence>
<keyword evidence="18" id="KW-0456">Lyase</keyword>
<feature type="transmembrane region" description="Helical" evidence="25">
    <location>
        <begin position="416"/>
        <end position="434"/>
    </location>
</feature>
<evidence type="ECO:0000256" key="20">
    <source>
        <dbReference type="ARBA" id="ARBA00061340"/>
    </source>
</evidence>
<keyword evidence="23" id="KW-0175">Coiled coil</keyword>
<evidence type="ECO:0000259" key="26">
    <source>
        <dbReference type="PROSITE" id="PS50042"/>
    </source>
</evidence>
<evidence type="ECO:0000256" key="8">
    <source>
        <dbReference type="ARBA" id="ARBA00022553"/>
    </source>
</evidence>
<dbReference type="PROSITE" id="PS50125">
    <property type="entry name" value="GUANYLATE_CYCLASE_2"/>
    <property type="match status" value="2"/>
</dbReference>
<keyword evidence="12" id="KW-0677">Repeat</keyword>
<dbReference type="CDD" id="cd00038">
    <property type="entry name" value="CAP_ED"/>
    <property type="match status" value="2"/>
</dbReference>
<feature type="transmembrane region" description="Helical" evidence="25">
    <location>
        <begin position="59"/>
        <end position="84"/>
    </location>
</feature>
<keyword evidence="9" id="KW-0116">cAMP-binding</keyword>
<dbReference type="GO" id="GO:0004016">
    <property type="term" value="F:adenylate cyclase activity"/>
    <property type="evidence" value="ECO:0007669"/>
    <property type="project" value="TreeGrafter"/>
</dbReference>
<proteinExistence type="inferred from homology"/>
<reference evidence="28" key="1">
    <citation type="submission" date="2021-01" db="EMBL/GenBank/DDBJ databases">
        <authorList>
            <consortium name="Genoscope - CEA"/>
            <person name="William W."/>
        </authorList>
    </citation>
    <scope>NUCLEOTIDE SEQUENCE</scope>
</reference>
<keyword evidence="29" id="KW-1185">Reference proteome</keyword>
<dbReference type="GO" id="GO:0004383">
    <property type="term" value="F:guanylate cyclase activity"/>
    <property type="evidence" value="ECO:0007669"/>
    <property type="project" value="UniProtKB-EC"/>
</dbReference>
<dbReference type="GO" id="GO:0030552">
    <property type="term" value="F:cAMP binding"/>
    <property type="evidence" value="ECO:0007669"/>
    <property type="project" value="UniProtKB-KW"/>
</dbReference>
<keyword evidence="13" id="KW-0547">Nucleotide-binding</keyword>
<evidence type="ECO:0000256" key="15">
    <source>
        <dbReference type="ARBA" id="ARBA00022989"/>
    </source>
</evidence>
<evidence type="ECO:0000313" key="29">
    <source>
        <dbReference type="Proteomes" id="UP000683925"/>
    </source>
</evidence>
<dbReference type="PANTHER" id="PTHR45627">
    <property type="entry name" value="ADENYLATE CYCLASE TYPE 1"/>
    <property type="match status" value="1"/>
</dbReference>
<dbReference type="Pfam" id="PF00211">
    <property type="entry name" value="Guanylate_cyc"/>
    <property type="match status" value="2"/>
</dbReference>
<feature type="domain" description="Guanylate cyclase" evidence="27">
    <location>
        <begin position="1616"/>
        <end position="1751"/>
    </location>
</feature>
<feature type="transmembrane region" description="Helical" evidence="25">
    <location>
        <begin position="1513"/>
        <end position="1533"/>
    </location>
</feature>
<dbReference type="FunFam" id="2.60.120.10:FF:000006">
    <property type="entry name" value="cAMP-dependent protein kinase type I-alpha regulatory subunit"/>
    <property type="match status" value="1"/>
</dbReference>
<evidence type="ECO:0000256" key="14">
    <source>
        <dbReference type="ARBA" id="ARBA00022842"/>
    </source>
</evidence>
<feature type="transmembrane region" description="Helical" evidence="25">
    <location>
        <begin position="2085"/>
        <end position="2112"/>
    </location>
</feature>
<feature type="domain" description="Cyclic nucleotide-binding" evidence="26">
    <location>
        <begin position="2532"/>
        <end position="2653"/>
    </location>
</feature>
<feature type="domain" description="Cyclic nucleotide-binding" evidence="26">
    <location>
        <begin position="2656"/>
        <end position="2773"/>
    </location>
</feature>
<dbReference type="FunFam" id="2.60.120.10:FF:000039">
    <property type="entry name" value="cAMP-dependent protein kinase regulatory subunit"/>
    <property type="match status" value="1"/>
</dbReference>
<feature type="transmembrane region" description="Helical" evidence="25">
    <location>
        <begin position="1297"/>
        <end position="1315"/>
    </location>
</feature>
<sequence>MKQLFLNYRHNNEMRKNTYQIQFRNGETVSSEGFLESENKIQRANFIFLFPLRAIKENIFYFLLLILQAFSSLPLYFVAIPLVLQQWIVDLHNCLKIRNMDKMLKEQEAKIIKQWDDCIVNKEIISKIKERQDQKDQSESNLRLKSKSQVERNSQNNKKVEYGQSQKKGISRTIISNDSIPFQQIQYKQQQSNKNIKASENIKKQNQMSPLIYKDLALKLQQIQIMETDPLIIQFKKLVPSIFPKDLVQTTAKIPLNEKLKKMEKDKMNLIKSQNVKDIKIGEVILLQRNEIAPCDIIVLHCNDENFCVQQQLCDYSQSTVRKPVVQNRSESQTLVQFKKSLTGNIVFHEQNTQIRGFFQLKKDPQSKMLDFENFIFCQEKLLATPWILGVVVKVGNGCFCYQKLQGKLRFDNNQYFGFYFVICVIMIIQIIAFNQNEYMYELRQITQIVLDNCIYLILMIPHFFKIYYNICSLFQLTIIGTMDQKQIMSCHIDRYLEKQFLTVSVEALIEQSFKLKRIIYNNQYCDFEEQQFLQFLTTAENGLNKQDQEQMNNQLNSQVVNYEMQSSSSEILFSQRECIVNKVPKSVDGRFIHCYQQDYKDELNLNQAQLIFQEQIQNDNNLFENQEIGDHLTAQRQSNQQKSSKIYQSSKDQVKQDKYLIDENALYKSMIQNNTKNELNPLLLQLAMNHLAFSKLLITEKKEQKVKNKFLSLLDQKQVNMAKMMGYEFICVNNVQQQQHYIIQINKELYQFKLVNTKLHIQNQRLYMLFEMDDQSQEIDQQFILFLREANVRKNESIEDKVLKLQSESLHYIYYYYCFLSQEEANLYLSSAESNISENQLYTLMEQLFKLNIIFGLSYELKQDCQDFMRNVRKSDYQLFIYTQNQEISATSILYQTELLQQNDLIFHFNQQNEEDLRAYFKQCLEEFSNQFSHASINSSRYIKISNYSAQKSTELDHAAEKSKTKKVVVILNNSTCQQIMENVYFKNHLKLLLNFTKALFLYQATQDQLNIVQELWCTSQKTINLLSENQSLLRCISGCQIQILQLQQFSQFRNQKFGRVDKNNFFRKLKQSLRQRLIYEKCYFNELQINSNTEVIIQGFKELDRLLFFQSPLLKILFRSIQQQTIYKTVTFISYFTFTSILYTWNTLDQLNYLLEIAFYFYIYQFFLFGIQHYQFLDDSKKLKYTRDQSLLLQMYSKHKSETEIQILIVIKNILQGILVSCIFLYDIYQKEFYLYIFMSISISDWLSMIINFGLKLKIIASSIFALLFYIYTLLDAQEDEEWKTKINTQEVFSIILGVSFMLITNILGDYLQNCSVNDLPKREEEFLSYLSYIHLISAPAQKKKTVTILQNKVNDLFDNIEQVDLSIQKLLLNEQNYQSRFGQWTQQIFHKAQTILKWKQKQTIQCLQLLFYHCTFLLIMYLYQDYNNYFLVDYLIIFGLQVIVFILFTFIQLPTNRQQYLEYAKFIIATAATVSILFTSNNSEHIGSTLVMQYFITYQLSIKFHPIYDYRLYLGSTLTTIIGYIIWYIIENESNVSFIIQILQFIVLFSGSQYFVKSYYIQLEEDQAQNKLNFIEQNNKINDILGILLPKFIRDRLNETDQYNIHQNQGLVAIVFCDICNFDQMVIEEKDKIIPFLDDIFRTFDKFCQVYGVQKIETVGKTYLASAGLKACEQELTYLSQVDPVQRALNLAEQMMNYIRSKQWGTQGQQLVGKIGIHYGGAISGVIGFHKPQFSLIGDTVNTTSRVCSTGLEDTITLSEQAFDQIKNENIEFEIRNVEMKGLGIRPTYIFKCKIQNKDNTYSMQYEQDLQSRDARSNYVVRKNPEILKKNLKKRKTILTYIDTMNQRRESIQDKGTQNVFGIKPTDPAIYQSYDEKSEQSIQLLSKQVSEDKQGKQQTLEQPSTFKRLVTMLQNRFQLENYEPEIDEMIDYEQLLNVILLKNEYTLEHNLIKDISFLQLLEISYYKKQMNQFISYDQYMEFVKFQSRNQTIYNLRLYTLYYMIKQFCQIQFYNDYNIVIIVLQWFCCILNLIQFLINRKPYFEKWKILIKILLLVQVILAGIAIVLDDSDELKNVHVYEIVFIQCIFCSVQILSFWVKVLFCFFNFFYLIIIICIDGTQLISIFFIFVSSMYNLTLILFIEQQQVGCFNQKNIFKTQQQKESQLLQYLLPKHILNKFLDDRINNIGICDKLDKLTILFADIAGFTEYSSKVKPEEVLVMLKNLFVEFDRKCCELNVYKLYTIGDCYVAIGMIDYNNRNPHQEAKNIVDLAFEMIKIISQVRKQINFDGLNMRIGIHTGSVFGGIMGTDIVRYDIYGPDVLIANKMESNGVKGFVHVSQETKAYLEQDYDDLFTFEMHTTIDLKSIKRQIEGFLIHKLEQDHFPEEEDQFLMQRYQRICKKIYTKKSSKKTAAKDYISAKVKPVFDQLIARIVIEKPDDVYTWSINWLQKQQRGSFQLQVVNNDLSDEEEEEEELVLEIKQNQKQQTRSAVSAEVYGEYNKKEDFKPRFIQKSQGQIDRIKKRILNSFMFQALDEKDLNIVLGAMEEKKFQVGDFVIKQGEDGNELYVIDEGRLECYKRFAGLQEEKLLKTYIPGESFGELALLYNAPRAATIKAIENVTTFALDRETFNNIVKFSAIKKREQMEEILGKIELLQSMDNYERVQLCDVLREEKHQAGNTIITEGEIGDRIYLIIEGELEAYSNKLNEKVYDYKSGDYFGELALLKNSPRQATVIAKTDVTLLYCDFNSFKRLMGPLEQVLQRNMERYQHYLQQ</sequence>
<dbReference type="GO" id="GO:0007189">
    <property type="term" value="P:adenylate cyclase-activating G protein-coupled receptor signaling pathway"/>
    <property type="evidence" value="ECO:0007669"/>
    <property type="project" value="TreeGrafter"/>
</dbReference>
<evidence type="ECO:0000256" key="7">
    <source>
        <dbReference type="ARBA" id="ARBA00022475"/>
    </source>
</evidence>
<feature type="region of interest" description="Disordered" evidence="24">
    <location>
        <begin position="130"/>
        <end position="165"/>
    </location>
</feature>
<dbReference type="PANTHER" id="PTHR45627:SF12">
    <property type="entry name" value="ADENYLATE CYCLASE TYPE 2"/>
    <property type="match status" value="1"/>
</dbReference>
<feature type="transmembrane region" description="Helical" evidence="25">
    <location>
        <begin position="1207"/>
        <end position="1229"/>
    </location>
</feature>
<feature type="transmembrane region" description="Helical" evidence="25">
    <location>
        <begin position="1432"/>
        <end position="1454"/>
    </location>
</feature>
<dbReference type="Proteomes" id="UP000683925">
    <property type="component" value="Unassembled WGS sequence"/>
</dbReference>
<dbReference type="InterPro" id="IPR001054">
    <property type="entry name" value="A/G_cyclase"/>
</dbReference>
<dbReference type="InterPro" id="IPR000595">
    <property type="entry name" value="cNMP-bd_dom"/>
</dbReference>
<dbReference type="FunFam" id="3.30.70.1230:FF:000026">
    <property type="entry name" value="Guanylyl cyclase, putative"/>
    <property type="match status" value="1"/>
</dbReference>
<dbReference type="OMA" id="CHIDRYL"/>
<comment type="similarity">
    <text evidence="21">In the C-terminal section; belongs to the adenylyl cyclase class-4/guanylyl cyclase family.</text>
</comment>
<keyword evidence="7" id="KW-1003">Cell membrane</keyword>
<keyword evidence="14" id="KW-0460">Magnesium</keyword>
<dbReference type="SMART" id="SM00044">
    <property type="entry name" value="CYCc"/>
    <property type="match status" value="2"/>
</dbReference>
<feature type="transmembrane region" description="Helical" evidence="25">
    <location>
        <begin position="2019"/>
        <end position="2039"/>
    </location>
</feature>
<keyword evidence="8" id="KW-0597">Phosphoprotein</keyword>
<dbReference type="GO" id="GO:0033554">
    <property type="term" value="P:cellular response to stress"/>
    <property type="evidence" value="ECO:0007669"/>
    <property type="project" value="UniProtKB-ARBA"/>
</dbReference>
<keyword evidence="17" id="KW-0114">cAMP</keyword>
<evidence type="ECO:0000256" key="13">
    <source>
        <dbReference type="ARBA" id="ARBA00022741"/>
    </source>
</evidence>
<dbReference type="PROSITE" id="PS00888">
    <property type="entry name" value="CNMP_BINDING_1"/>
    <property type="match status" value="2"/>
</dbReference>
<evidence type="ECO:0000256" key="21">
    <source>
        <dbReference type="ARBA" id="ARBA00061677"/>
    </source>
</evidence>
<dbReference type="InterPro" id="IPR018488">
    <property type="entry name" value="cNMP-bd_CS"/>
</dbReference>
<evidence type="ECO:0000256" key="22">
    <source>
        <dbReference type="ARBA" id="ARBA00075861"/>
    </source>
</evidence>